<gene>
    <name evidence="1" type="ORF">S301_11090</name>
</gene>
<evidence type="ECO:0000313" key="2">
    <source>
        <dbReference type="Proteomes" id="UP000839575"/>
    </source>
</evidence>
<reference evidence="1 2" key="1">
    <citation type="submission" date="2018-07" db="EMBL/GenBank/DDBJ databases">
        <authorList>
            <consortium name="GenomeTrakr network: Whole genome sequencing for foodborne pathogen traceback"/>
        </authorList>
    </citation>
    <scope>NUCLEOTIDE SEQUENCE [LARGE SCALE GENOMIC DNA]</scope>
    <source>
        <strain evidence="1 2">CFSAN002851</strain>
    </source>
</reference>
<evidence type="ECO:0000313" key="1">
    <source>
        <dbReference type="EMBL" id="EBP3999196.1"/>
    </source>
</evidence>
<dbReference type="EMBL" id="AAGLPX010000017">
    <property type="protein sequence ID" value="EBP3999196.1"/>
    <property type="molecule type" value="Genomic_DNA"/>
</dbReference>
<proteinExistence type="predicted"/>
<dbReference type="InterPro" id="IPR027417">
    <property type="entry name" value="P-loop_NTPase"/>
</dbReference>
<protein>
    <submittedName>
        <fullName evidence="1">Terminase-like family protein</fullName>
    </submittedName>
</protein>
<dbReference type="Proteomes" id="UP000839575">
    <property type="component" value="Unassembled WGS sequence"/>
</dbReference>
<accession>A0A5U3EVU4</accession>
<name>A0A5U3EVU4_SALET</name>
<dbReference type="Gene3D" id="3.40.50.300">
    <property type="entry name" value="P-loop containing nucleotide triphosphate hydrolases"/>
    <property type="match status" value="1"/>
</dbReference>
<organism evidence="1 2">
    <name type="scientific">Salmonella enterica I</name>
    <dbReference type="NCBI Taxonomy" id="59201"/>
    <lineage>
        <taxon>Bacteria</taxon>
        <taxon>Pseudomonadati</taxon>
        <taxon>Pseudomonadota</taxon>
        <taxon>Gammaproteobacteria</taxon>
        <taxon>Enterobacterales</taxon>
        <taxon>Enterobacteriaceae</taxon>
        <taxon>Salmonella</taxon>
    </lineage>
</organism>
<sequence>MKPTLINLFSDACFRTGAAPFDYQFCWNADARGTRRVLTKMRQCGADWFFSLEALSDALATGRNQIFLGCGDGYSQVNRGYINALLMKAEPQLQIHVLRMTDYYLELTNGALIYFIDPDSHSAALHGNVYVSEYAWADSPKNVIALAKSLSMHARYHATYYTTPSHNPEAWREYQKLLATNNTANLIFTAEDAAASDAPLFDDDCLEQMKKELSAEDWKMMFMCEWPQADKEPEA</sequence>
<dbReference type="AlphaFoldDB" id="A0A5U3EVU4"/>
<dbReference type="Pfam" id="PF03237">
    <property type="entry name" value="Terminase_6N"/>
    <property type="match status" value="1"/>
</dbReference>
<comment type="caution">
    <text evidence="1">The sequence shown here is derived from an EMBL/GenBank/DDBJ whole genome shotgun (WGS) entry which is preliminary data.</text>
</comment>